<dbReference type="Proteomes" id="UP000324222">
    <property type="component" value="Unassembled WGS sequence"/>
</dbReference>
<proteinExistence type="predicted"/>
<accession>A0A5B7IIJ0</accession>
<protein>
    <submittedName>
        <fullName evidence="2">Uncharacterized protein</fullName>
    </submittedName>
</protein>
<evidence type="ECO:0000256" key="1">
    <source>
        <dbReference type="SAM" id="MobiDB-lite"/>
    </source>
</evidence>
<sequence>MHSQAVGGVAGLLKADAFLQLEDEAFVELATRVRNLSEAEDFPQHHAKGPNITLRGEHPVPQTLHSQPFHWHGTLPHNKTCAVYSYSYPTAEGSNSVGDRGNTPR</sequence>
<keyword evidence="3" id="KW-1185">Reference proteome</keyword>
<reference evidence="2 3" key="1">
    <citation type="submission" date="2019-05" db="EMBL/GenBank/DDBJ databases">
        <title>Another draft genome of Portunus trituberculatus and its Hox gene families provides insights of decapod evolution.</title>
        <authorList>
            <person name="Jeong J.-H."/>
            <person name="Song I."/>
            <person name="Kim S."/>
            <person name="Choi T."/>
            <person name="Kim D."/>
            <person name="Ryu S."/>
            <person name="Kim W."/>
        </authorList>
    </citation>
    <scope>NUCLEOTIDE SEQUENCE [LARGE SCALE GENOMIC DNA]</scope>
    <source>
        <tissue evidence="2">Muscle</tissue>
    </source>
</reference>
<feature type="region of interest" description="Disordered" evidence="1">
    <location>
        <begin position="40"/>
        <end position="69"/>
    </location>
</feature>
<organism evidence="2 3">
    <name type="scientific">Portunus trituberculatus</name>
    <name type="common">Swimming crab</name>
    <name type="synonym">Neptunus trituberculatus</name>
    <dbReference type="NCBI Taxonomy" id="210409"/>
    <lineage>
        <taxon>Eukaryota</taxon>
        <taxon>Metazoa</taxon>
        <taxon>Ecdysozoa</taxon>
        <taxon>Arthropoda</taxon>
        <taxon>Crustacea</taxon>
        <taxon>Multicrustacea</taxon>
        <taxon>Malacostraca</taxon>
        <taxon>Eumalacostraca</taxon>
        <taxon>Eucarida</taxon>
        <taxon>Decapoda</taxon>
        <taxon>Pleocyemata</taxon>
        <taxon>Brachyura</taxon>
        <taxon>Eubrachyura</taxon>
        <taxon>Portunoidea</taxon>
        <taxon>Portunidae</taxon>
        <taxon>Portuninae</taxon>
        <taxon>Portunus</taxon>
    </lineage>
</organism>
<evidence type="ECO:0000313" key="2">
    <source>
        <dbReference type="EMBL" id="MPC80618.1"/>
    </source>
</evidence>
<gene>
    <name evidence="2" type="ORF">E2C01_075202</name>
</gene>
<evidence type="ECO:0000313" key="3">
    <source>
        <dbReference type="Proteomes" id="UP000324222"/>
    </source>
</evidence>
<name>A0A5B7IIJ0_PORTR</name>
<dbReference type="EMBL" id="VSRR010054533">
    <property type="protein sequence ID" value="MPC80618.1"/>
    <property type="molecule type" value="Genomic_DNA"/>
</dbReference>
<dbReference type="AlphaFoldDB" id="A0A5B7IIJ0"/>
<comment type="caution">
    <text evidence="2">The sequence shown here is derived from an EMBL/GenBank/DDBJ whole genome shotgun (WGS) entry which is preliminary data.</text>
</comment>